<name>A0A9Q9CGF4_9FIRM</name>
<dbReference type="Proteomes" id="UP001058072">
    <property type="component" value="Chromosome"/>
</dbReference>
<gene>
    <name evidence="1" type="ORF">J0J70_00105</name>
</gene>
<proteinExistence type="predicted"/>
<accession>A0A9Q9CGF4</accession>
<evidence type="ECO:0008006" key="3">
    <source>
        <dbReference type="Google" id="ProtNLM"/>
    </source>
</evidence>
<evidence type="ECO:0000313" key="2">
    <source>
        <dbReference type="Proteomes" id="UP001058072"/>
    </source>
</evidence>
<organism evidence="1 2">
    <name type="scientific">Turicibacter bilis</name>
    <dbReference type="NCBI Taxonomy" id="2735723"/>
    <lineage>
        <taxon>Bacteria</taxon>
        <taxon>Bacillati</taxon>
        <taxon>Bacillota</taxon>
        <taxon>Erysipelotrichia</taxon>
        <taxon>Erysipelotrichales</taxon>
        <taxon>Turicibacteraceae</taxon>
        <taxon>Turicibacter</taxon>
    </lineage>
</organism>
<dbReference type="RefSeq" id="WP_212725112.1">
    <property type="nucleotide sequence ID" value="NZ_CP071250.1"/>
</dbReference>
<reference evidence="1" key="1">
    <citation type="submission" date="2021-03" db="EMBL/GenBank/DDBJ databases">
        <title>Comparative Genomics and Metabolomics in the genus Turicibacter.</title>
        <authorList>
            <person name="Maki J."/>
            <person name="Looft T."/>
        </authorList>
    </citation>
    <scope>NUCLEOTIDE SEQUENCE</scope>
    <source>
        <strain evidence="1">ISU324</strain>
    </source>
</reference>
<dbReference type="EMBL" id="CP071250">
    <property type="protein sequence ID" value="UUF08494.1"/>
    <property type="molecule type" value="Genomic_DNA"/>
</dbReference>
<sequence length="991" mass="116809">MIGNENLLTINRVAEITGKSQEAIMNMIYKKKLPGAIKDGKGWYLTESDVKIIQNRNDFLSKRYTITQASKLTGLSSNKIYKRVKDKSLPGLVYFDKKWYLTEDDLNLLKNEVSILDRYYTIEQAQILSGMSLKKVKAFFKENGAIKIQKQYYLNKEILDNYIKELTENYFTVEQISKLTNISQEFIERGIKTKAIPYYENFRSKFLVPKSYLSTLQSQYNIVEKSYTKNNLAELFNLTPAKLIKPLYYLVRDVKTETIFEEIYYNKADIDRIIKEKGGVEQLVQYYNSMPTMPYSKERKPVDATDFLEIDGCVYIREQLIPEKYGFIKQSVKTACRNGKFQDIFVSKQSIYYVSEEELDSISQIINTSIALSDLKRILQHEFGKSSYHNYSSILKFINENDIFQFDKIGSPHLRVKFSNKEQFIEYLLEQARKEKKLKETVDPYEKYNLLVTDKISEFAKHKYKSTISMYQEYVYQQLNSTNTKKLSNFVYHKFNTLRNILDKVNQDIHTLSDSELVDLYEKCTLVLDKKNLSGYLRFLKQKYSSICNFKDGYSRQSQPKEYKIDDVYTYEEWKRYSDFLTNIDLHIEKAFSNYLYAKYWLFSLLHFSVDWRSQDIVKIPKLDMLEVDKYTINWFRNNEFTLSEGQLIINVIKKHLDNTKTFKTNMRKHFIVYLHYIIPTAIAFIIVEQHRRQKNGSTLFNMNKLEPHKLPEKLGDPIIGFNNRKANRSLLTYCHTVASETEGYSEIAYTLSSYLRSHKPNLYQVADTTSQYIYAKNKDGNIMDISNHLFRRGVFGWLYKVLMNLVYVDEHMTLEEMTKEIEEIKSNVTPFGLEAISKYMELESINRKEMLNELLHTPKEDLKDVVSHLLNNQLSSKQDNVYCLKYKQCPFKTKVNCSGCRYSIPTNYSLLSVSNEIIVLLDKLDNTRDDDYVSRQKYTYQITRLLVVLKEAKNHFDPIDKDYVNTFLSLDTISLKLTAVKETKFLMLDM</sequence>
<evidence type="ECO:0000313" key="1">
    <source>
        <dbReference type="EMBL" id="UUF08494.1"/>
    </source>
</evidence>
<dbReference type="AlphaFoldDB" id="A0A9Q9CGF4"/>
<protein>
    <recommendedName>
        <fullName evidence="3">Helix-turn-helix domain-containing protein</fullName>
    </recommendedName>
</protein>